<keyword evidence="4" id="KW-1185">Reference proteome</keyword>
<dbReference type="Pfam" id="PF14657">
    <property type="entry name" value="Arm-DNA-bind_4"/>
    <property type="match status" value="1"/>
</dbReference>
<accession>A0A368W0J7</accession>
<dbReference type="Proteomes" id="UP000252415">
    <property type="component" value="Unassembled WGS sequence"/>
</dbReference>
<dbReference type="AlphaFoldDB" id="A0A368W0J7"/>
<comment type="caution">
    <text evidence="3">The sequence shown here is derived from an EMBL/GenBank/DDBJ whole genome shotgun (WGS) entry which is preliminary data.</text>
</comment>
<dbReference type="EMBL" id="QPJD01000006">
    <property type="protein sequence ID" value="RCW48352.1"/>
    <property type="molecule type" value="Genomic_DNA"/>
</dbReference>
<name>A0A368W0J7_9BACL</name>
<feature type="domain" description="AP2-like integrase N-terminal" evidence="2">
    <location>
        <begin position="25"/>
        <end position="45"/>
    </location>
</feature>
<feature type="region of interest" description="Disordered" evidence="1">
    <location>
        <begin position="1"/>
        <end position="21"/>
    </location>
</feature>
<evidence type="ECO:0000313" key="4">
    <source>
        <dbReference type="Proteomes" id="UP000252415"/>
    </source>
</evidence>
<evidence type="ECO:0000256" key="1">
    <source>
        <dbReference type="SAM" id="MobiDB-lite"/>
    </source>
</evidence>
<evidence type="ECO:0000259" key="2">
    <source>
        <dbReference type="Pfam" id="PF14657"/>
    </source>
</evidence>
<organism evidence="3 4">
    <name type="scientific">Paenibacillus prosopidis</name>
    <dbReference type="NCBI Taxonomy" id="630520"/>
    <lineage>
        <taxon>Bacteria</taxon>
        <taxon>Bacillati</taxon>
        <taxon>Bacillota</taxon>
        <taxon>Bacilli</taxon>
        <taxon>Bacillales</taxon>
        <taxon>Paenibacillaceae</taxon>
        <taxon>Paenibacillus</taxon>
    </lineage>
</organism>
<sequence length="122" mass="13831">MDNRNKDKPDKKPNWEDRFEGAKVDGKRKHITKAGFRTKKEVLEAGTKALAEYNNAGLVFTPSEVSVADYLNYWFEQYVKPIECIAKIELIDILGFSIIRHARGFITNAVVKPIKVAAPIHS</sequence>
<evidence type="ECO:0000313" key="3">
    <source>
        <dbReference type="EMBL" id="RCW48352.1"/>
    </source>
</evidence>
<reference evidence="3 4" key="1">
    <citation type="submission" date="2018-07" db="EMBL/GenBank/DDBJ databases">
        <title>Genomic Encyclopedia of Type Strains, Phase III (KMG-III): the genomes of soil and plant-associated and newly described type strains.</title>
        <authorList>
            <person name="Whitman W."/>
        </authorList>
    </citation>
    <scope>NUCLEOTIDE SEQUENCE [LARGE SCALE GENOMIC DNA]</scope>
    <source>
        <strain evidence="3 4">CECT 7506</strain>
    </source>
</reference>
<gene>
    <name evidence="3" type="ORF">DFP97_10652</name>
</gene>
<protein>
    <recommendedName>
        <fullName evidence="2">AP2-like integrase N-terminal domain-containing protein</fullName>
    </recommendedName>
</protein>
<proteinExistence type="predicted"/>
<dbReference type="InterPro" id="IPR028259">
    <property type="entry name" value="AP2-like_int_N"/>
</dbReference>